<protein>
    <submittedName>
        <fullName evidence="7">Acetate operon repressor</fullName>
    </submittedName>
</protein>
<dbReference type="EMBL" id="CP031598">
    <property type="protein sequence ID" value="QEW25185.1"/>
    <property type="molecule type" value="Genomic_DNA"/>
</dbReference>
<organism evidence="6 8">
    <name type="scientific">Roseovarius indicus</name>
    <dbReference type="NCBI Taxonomy" id="540747"/>
    <lineage>
        <taxon>Bacteria</taxon>
        <taxon>Pseudomonadati</taxon>
        <taxon>Pseudomonadota</taxon>
        <taxon>Alphaproteobacteria</taxon>
        <taxon>Rhodobacterales</taxon>
        <taxon>Roseobacteraceae</taxon>
        <taxon>Roseovarius</taxon>
    </lineage>
</organism>
<dbReference type="Proteomes" id="UP000325785">
    <property type="component" value="Chromosome"/>
</dbReference>
<evidence type="ECO:0000313" key="8">
    <source>
        <dbReference type="Proteomes" id="UP000051401"/>
    </source>
</evidence>
<dbReference type="Gene3D" id="1.10.10.10">
    <property type="entry name" value="Winged helix-like DNA-binding domain superfamily/Winged helix DNA-binding domain"/>
    <property type="match status" value="1"/>
</dbReference>
<dbReference type="SMART" id="SM00346">
    <property type="entry name" value="HTH_ICLR"/>
    <property type="match status" value="1"/>
</dbReference>
<feature type="domain" description="IclR-ED" evidence="5">
    <location>
        <begin position="76"/>
        <end position="258"/>
    </location>
</feature>
<evidence type="ECO:0000256" key="2">
    <source>
        <dbReference type="ARBA" id="ARBA00023125"/>
    </source>
</evidence>
<evidence type="ECO:0000259" key="5">
    <source>
        <dbReference type="PROSITE" id="PS51078"/>
    </source>
</evidence>
<dbReference type="Proteomes" id="UP000051401">
    <property type="component" value="Unassembled WGS sequence"/>
</dbReference>
<dbReference type="PROSITE" id="PS51077">
    <property type="entry name" value="HTH_ICLR"/>
    <property type="match status" value="1"/>
</dbReference>
<dbReference type="KEGG" id="rid:RIdsm_00970"/>
<dbReference type="Gene3D" id="3.30.450.40">
    <property type="match status" value="1"/>
</dbReference>
<dbReference type="InterPro" id="IPR036388">
    <property type="entry name" value="WH-like_DNA-bd_sf"/>
</dbReference>
<dbReference type="PANTHER" id="PTHR30136">
    <property type="entry name" value="HELIX-TURN-HELIX TRANSCRIPTIONAL REGULATOR, ICLR FAMILY"/>
    <property type="match status" value="1"/>
</dbReference>
<evidence type="ECO:0000256" key="1">
    <source>
        <dbReference type="ARBA" id="ARBA00023015"/>
    </source>
</evidence>
<dbReference type="STRING" id="540747.SAMN04488031_10673"/>
<evidence type="ECO:0000259" key="4">
    <source>
        <dbReference type="PROSITE" id="PS51077"/>
    </source>
</evidence>
<dbReference type="Pfam" id="PF09339">
    <property type="entry name" value="HTH_IclR"/>
    <property type="match status" value="1"/>
</dbReference>
<keyword evidence="1" id="KW-0805">Transcription regulation</keyword>
<evidence type="ECO:0000313" key="9">
    <source>
        <dbReference type="Proteomes" id="UP000325785"/>
    </source>
</evidence>
<dbReference type="InterPro" id="IPR014757">
    <property type="entry name" value="Tscrpt_reg_IclR_C"/>
</dbReference>
<dbReference type="GO" id="GO:0003677">
    <property type="term" value="F:DNA binding"/>
    <property type="evidence" value="ECO:0007669"/>
    <property type="project" value="UniProtKB-KW"/>
</dbReference>
<evidence type="ECO:0000256" key="3">
    <source>
        <dbReference type="ARBA" id="ARBA00023163"/>
    </source>
</evidence>
<keyword evidence="3" id="KW-0804">Transcription</keyword>
<dbReference type="InterPro" id="IPR029016">
    <property type="entry name" value="GAF-like_dom_sf"/>
</dbReference>
<name>A0A0T5P3N1_9RHOB</name>
<gene>
    <name evidence="7" type="primary">iclR_1</name>
    <name evidence="7" type="ORF">RIdsm_00970</name>
    <name evidence="6" type="ORF">XM52_22155</name>
</gene>
<dbReference type="Pfam" id="PF01614">
    <property type="entry name" value="IclR_C"/>
    <property type="match status" value="1"/>
</dbReference>
<dbReference type="GO" id="GO:0045892">
    <property type="term" value="P:negative regulation of DNA-templated transcription"/>
    <property type="evidence" value="ECO:0007669"/>
    <property type="project" value="TreeGrafter"/>
</dbReference>
<proteinExistence type="predicted"/>
<accession>A0A0T5P3N1</accession>
<dbReference type="SUPFAM" id="SSF55781">
    <property type="entry name" value="GAF domain-like"/>
    <property type="match status" value="1"/>
</dbReference>
<dbReference type="InterPro" id="IPR005471">
    <property type="entry name" value="Tscrpt_reg_IclR_N"/>
</dbReference>
<dbReference type="PROSITE" id="PS51078">
    <property type="entry name" value="ICLR_ED"/>
    <property type="match status" value="1"/>
</dbReference>
<dbReference type="InterPro" id="IPR050707">
    <property type="entry name" value="HTH_MetabolicPath_Reg"/>
</dbReference>
<dbReference type="OrthoDB" id="9807558at2"/>
<evidence type="ECO:0000313" key="7">
    <source>
        <dbReference type="EMBL" id="QEW25185.1"/>
    </source>
</evidence>
<dbReference type="RefSeq" id="WP_057819671.1">
    <property type="nucleotide sequence ID" value="NZ_CP031598.1"/>
</dbReference>
<evidence type="ECO:0000313" key="6">
    <source>
        <dbReference type="EMBL" id="KRS15763.1"/>
    </source>
</evidence>
<keyword evidence="2" id="KW-0238">DNA-binding</keyword>
<dbReference type="SUPFAM" id="SSF46785">
    <property type="entry name" value="Winged helix' DNA-binding domain"/>
    <property type="match status" value="1"/>
</dbReference>
<dbReference type="PATRIC" id="fig|540747.5.peg.2211"/>
<reference evidence="6 8" key="1">
    <citation type="submission" date="2015-04" db="EMBL/GenBank/DDBJ databases">
        <title>The draft genome sequence of Roseovarius indicus B108T.</title>
        <authorList>
            <person name="Li G."/>
            <person name="Lai Q."/>
            <person name="Shao Z."/>
            <person name="Yan P."/>
        </authorList>
    </citation>
    <scope>NUCLEOTIDE SEQUENCE [LARGE SCALE GENOMIC DNA]</scope>
    <source>
        <strain evidence="6 8">B108</strain>
    </source>
</reference>
<dbReference type="GO" id="GO:0003700">
    <property type="term" value="F:DNA-binding transcription factor activity"/>
    <property type="evidence" value="ECO:0007669"/>
    <property type="project" value="TreeGrafter"/>
</dbReference>
<sequence>MSSDAPEETSGDKPLERYLRVLEFVSGLSDGATANEIATHLNLPKPTVHRLVRALTASGALKLSEEAPLKYVLGRRILGLLHAGATASWLSSMSKPILEKFAAQSGAAWFVAELKDGKIQSICFAAPNTEVQAYVIPGAPVVPHAGASGKAILAHLSPAERKSLLGARLTRLTDATIVEKAELDRHLEEVRRRNLAICDEEDLEGFAAIASALVTDNYPVKFAICVTGTRRRILGDARQELEAMAQSGAASLSAMLEIRLRGELNPESVLQ</sequence>
<dbReference type="PANTHER" id="PTHR30136:SF24">
    <property type="entry name" value="HTH-TYPE TRANSCRIPTIONAL REPRESSOR ALLR"/>
    <property type="match status" value="1"/>
</dbReference>
<reference evidence="7 9" key="2">
    <citation type="submission" date="2018-08" db="EMBL/GenBank/DDBJ databases">
        <title>Genetic Globetrotter - A new plasmid hitch-hiking vast phylogenetic and geographic distances.</title>
        <authorList>
            <person name="Vollmers J."/>
            <person name="Petersen J."/>
        </authorList>
    </citation>
    <scope>NUCLEOTIDE SEQUENCE [LARGE SCALE GENOMIC DNA]</scope>
    <source>
        <strain evidence="7 9">DSM 26383</strain>
    </source>
</reference>
<keyword evidence="8" id="KW-1185">Reference proteome</keyword>
<dbReference type="AlphaFoldDB" id="A0A0T5P3N1"/>
<dbReference type="InterPro" id="IPR036390">
    <property type="entry name" value="WH_DNA-bd_sf"/>
</dbReference>
<dbReference type="EMBL" id="LAXI01000019">
    <property type="protein sequence ID" value="KRS15763.1"/>
    <property type="molecule type" value="Genomic_DNA"/>
</dbReference>
<feature type="domain" description="HTH iclR-type" evidence="4">
    <location>
        <begin position="12"/>
        <end position="75"/>
    </location>
</feature>